<dbReference type="SUPFAM" id="SSF56645">
    <property type="entry name" value="Acyl-CoA dehydrogenase NM domain-like"/>
    <property type="match status" value="1"/>
</dbReference>
<comment type="similarity">
    <text evidence="2">Belongs to the acyl-CoA dehydrogenase family.</text>
</comment>
<accession>A0A0S8GP19</accession>
<dbReference type="InterPro" id="IPR009100">
    <property type="entry name" value="AcylCoA_DH/oxidase_NM_dom_sf"/>
</dbReference>
<dbReference type="InterPro" id="IPR013786">
    <property type="entry name" value="AcylCoA_DH/ox_N"/>
</dbReference>
<dbReference type="Proteomes" id="UP000051096">
    <property type="component" value="Unassembled WGS sequence"/>
</dbReference>
<gene>
    <name evidence="8" type="ORF">AMJ87_01865</name>
</gene>
<evidence type="ECO:0000256" key="3">
    <source>
        <dbReference type="ARBA" id="ARBA00022630"/>
    </source>
</evidence>
<dbReference type="FunFam" id="1.20.140.10:FF:000004">
    <property type="entry name" value="Acyl-CoA dehydrogenase FadE25"/>
    <property type="match status" value="1"/>
</dbReference>
<evidence type="ECO:0008006" key="10">
    <source>
        <dbReference type="Google" id="ProtNLM"/>
    </source>
</evidence>
<feature type="domain" description="Acyl-CoA dehydrogenase/oxidase C-terminal" evidence="6">
    <location>
        <begin position="233"/>
        <end position="351"/>
    </location>
</feature>
<keyword evidence="4" id="KW-0274">FAD</keyword>
<dbReference type="GO" id="GO:0050660">
    <property type="term" value="F:flavin adenine dinucleotide binding"/>
    <property type="evidence" value="ECO:0007669"/>
    <property type="project" value="InterPro"/>
</dbReference>
<sequence length="368" mass="40173">MALIKLNKEQTLILSEIRKFSQTELEPLAVDIDRNDTFPVDVIKKLTDLGLSGIIIPEEYGGAALDTTSFCIVLEELARASASVSMILFTNNCLVAYPLIRYASTEKKDTYLTRLCEGAIAGYCVEAKIDAHRERLQARTTEGECAISGEHGFVLNGETAQFLIMPISLSNRQLHVIDIQKNMTAAKQNTMGLRGAGVARFAFSNVVLSDATSLTDAAQTAEVFRVVHDYANIGFAAMSLGLAVAARDASVAYAKERQQFGRLICEFPMVQEMLADMSAGIDAARYLVYGAATSADRGDDYARAAHTARLVSSNTAVFCGTKAVQVYGGYGYTKDYPVERYLRDAKTLQLIMDTPQDLKLAIAKELLK</sequence>
<dbReference type="SUPFAM" id="SSF47203">
    <property type="entry name" value="Acyl-CoA dehydrogenase C-terminal domain-like"/>
    <property type="match status" value="1"/>
</dbReference>
<dbReference type="PANTHER" id="PTHR43884:SF12">
    <property type="entry name" value="ISOVALERYL-COA DEHYDROGENASE, MITOCHONDRIAL-RELATED"/>
    <property type="match status" value="1"/>
</dbReference>
<dbReference type="EMBL" id="LJUO01000010">
    <property type="protein sequence ID" value="KPK73386.1"/>
    <property type="molecule type" value="Genomic_DNA"/>
</dbReference>
<keyword evidence="5" id="KW-0560">Oxidoreductase</keyword>
<feature type="domain" description="Acyl-CoA dehydrogenase/oxidase N-terminal" evidence="7">
    <location>
        <begin position="8"/>
        <end position="118"/>
    </location>
</feature>
<organism evidence="8 9">
    <name type="scientific">candidate division WOR_3 bacterium SM23_60</name>
    <dbReference type="NCBI Taxonomy" id="1703780"/>
    <lineage>
        <taxon>Bacteria</taxon>
        <taxon>Bacteria division WOR-3</taxon>
    </lineage>
</organism>
<evidence type="ECO:0000259" key="6">
    <source>
        <dbReference type="Pfam" id="PF00441"/>
    </source>
</evidence>
<dbReference type="Gene3D" id="1.10.540.10">
    <property type="entry name" value="Acyl-CoA dehydrogenase/oxidase, N-terminal domain"/>
    <property type="match status" value="1"/>
</dbReference>
<dbReference type="InterPro" id="IPR037069">
    <property type="entry name" value="AcylCoA_DH/ox_N_sf"/>
</dbReference>
<dbReference type="InterPro" id="IPR006089">
    <property type="entry name" value="Acyl-CoA_DH_CS"/>
</dbReference>
<evidence type="ECO:0000256" key="1">
    <source>
        <dbReference type="ARBA" id="ARBA00001974"/>
    </source>
</evidence>
<protein>
    <recommendedName>
        <fullName evidence="10">Acyl-CoA dehydrogenase</fullName>
    </recommendedName>
</protein>
<dbReference type="Gene3D" id="1.20.140.10">
    <property type="entry name" value="Butyryl-CoA Dehydrogenase, subunit A, domain 3"/>
    <property type="match status" value="1"/>
</dbReference>
<evidence type="ECO:0000313" key="8">
    <source>
        <dbReference type="EMBL" id="KPK73386.1"/>
    </source>
</evidence>
<dbReference type="Pfam" id="PF00441">
    <property type="entry name" value="Acyl-CoA_dh_1"/>
    <property type="match status" value="1"/>
</dbReference>
<comment type="cofactor">
    <cofactor evidence="1">
        <name>FAD</name>
        <dbReference type="ChEBI" id="CHEBI:57692"/>
    </cofactor>
</comment>
<dbReference type="PROSITE" id="PS00073">
    <property type="entry name" value="ACYL_COA_DH_2"/>
    <property type="match status" value="1"/>
</dbReference>
<dbReference type="AlphaFoldDB" id="A0A0S8GP19"/>
<comment type="caution">
    <text evidence="8">The sequence shown here is derived from an EMBL/GenBank/DDBJ whole genome shotgun (WGS) entry which is preliminary data.</text>
</comment>
<dbReference type="Pfam" id="PF02771">
    <property type="entry name" value="Acyl-CoA_dh_N"/>
    <property type="match status" value="1"/>
</dbReference>
<evidence type="ECO:0000259" key="7">
    <source>
        <dbReference type="Pfam" id="PF02771"/>
    </source>
</evidence>
<keyword evidence="3" id="KW-0285">Flavoprotein</keyword>
<dbReference type="GO" id="GO:0003995">
    <property type="term" value="F:acyl-CoA dehydrogenase activity"/>
    <property type="evidence" value="ECO:0007669"/>
    <property type="project" value="InterPro"/>
</dbReference>
<dbReference type="PATRIC" id="fig|1703780.3.peg.579"/>
<reference evidence="8 9" key="1">
    <citation type="journal article" date="2015" name="Microbiome">
        <title>Genomic resolution of linkages in carbon, nitrogen, and sulfur cycling among widespread estuary sediment bacteria.</title>
        <authorList>
            <person name="Baker B.J."/>
            <person name="Lazar C.S."/>
            <person name="Teske A.P."/>
            <person name="Dick G.J."/>
        </authorList>
    </citation>
    <scope>NUCLEOTIDE SEQUENCE [LARGE SCALE GENOMIC DNA]</scope>
    <source>
        <strain evidence="8">SM23_60</strain>
    </source>
</reference>
<dbReference type="InterPro" id="IPR036250">
    <property type="entry name" value="AcylCo_DH-like_C"/>
</dbReference>
<dbReference type="PIRSF" id="PIRSF016578">
    <property type="entry name" value="HsaA"/>
    <property type="match status" value="1"/>
</dbReference>
<dbReference type="InterPro" id="IPR009075">
    <property type="entry name" value="AcylCo_DH/oxidase_C"/>
</dbReference>
<dbReference type="FunFam" id="1.10.540.10:FF:000002">
    <property type="entry name" value="Acyl-CoA dehydrogenase FadE19"/>
    <property type="match status" value="1"/>
</dbReference>
<evidence type="ECO:0000256" key="2">
    <source>
        <dbReference type="ARBA" id="ARBA00009347"/>
    </source>
</evidence>
<evidence type="ECO:0000256" key="5">
    <source>
        <dbReference type="ARBA" id="ARBA00023002"/>
    </source>
</evidence>
<evidence type="ECO:0000256" key="4">
    <source>
        <dbReference type="ARBA" id="ARBA00022827"/>
    </source>
</evidence>
<proteinExistence type="inferred from homology"/>
<evidence type="ECO:0000313" key="9">
    <source>
        <dbReference type="Proteomes" id="UP000051096"/>
    </source>
</evidence>
<dbReference type="PANTHER" id="PTHR43884">
    <property type="entry name" value="ACYL-COA DEHYDROGENASE"/>
    <property type="match status" value="1"/>
</dbReference>
<name>A0A0S8GP19_UNCW3</name>